<comment type="caution">
    <text evidence="1">The sequence shown here is derived from an EMBL/GenBank/DDBJ whole genome shotgun (WGS) entry which is preliminary data.</text>
</comment>
<dbReference type="RefSeq" id="WP_176867243.1">
    <property type="nucleotide sequence ID" value="NZ_JABXWT010000020.1"/>
</dbReference>
<organism evidence="1 2">
    <name type="scientific">Ruegeria haliotis</name>
    <dbReference type="NCBI Taxonomy" id="2747601"/>
    <lineage>
        <taxon>Bacteria</taxon>
        <taxon>Pseudomonadati</taxon>
        <taxon>Pseudomonadota</taxon>
        <taxon>Alphaproteobacteria</taxon>
        <taxon>Rhodobacterales</taxon>
        <taxon>Roseobacteraceae</taxon>
        <taxon>Ruegeria</taxon>
    </lineage>
</organism>
<reference evidence="1 2" key="1">
    <citation type="submission" date="2020-06" db="EMBL/GenBank/DDBJ databases">
        <authorList>
            <person name="Cao W.R."/>
        </authorList>
    </citation>
    <scope>NUCLEOTIDE SEQUENCE [LARGE SCALE GENOMIC DNA]</scope>
    <source>
        <strain evidence="1 2">B1Z28</strain>
    </source>
</reference>
<dbReference type="EMBL" id="JABXWT010000020">
    <property type="protein sequence ID" value="NVO58198.1"/>
    <property type="molecule type" value="Genomic_DNA"/>
</dbReference>
<sequence>MILASVLPLSAMAEPQPLVGRVIDEAELDRALISKPSWLRGLHIVGQDLGDATPQILTILPRSWLAQEFCARITSISGNYAAIAQFVAPETYDNPNTSKVEDDPSVEFNLRFDELKSSYVETVTPNNSGVALELGACADTENAGQPARQFIANYLNEISNPKLTSDGDIQVLLNMNIARADELIFEAELDGKEIRTSCQKLNVSEALAFNYRCILMVPPGQLAANDGGLIKVSYKRLYRGRTSDSRSAEILIGAKQ</sequence>
<proteinExistence type="predicted"/>
<dbReference type="Proteomes" id="UP000630805">
    <property type="component" value="Unassembled WGS sequence"/>
</dbReference>
<protein>
    <submittedName>
        <fullName evidence="1">Uncharacterized protein</fullName>
    </submittedName>
</protein>
<keyword evidence="2" id="KW-1185">Reference proteome</keyword>
<evidence type="ECO:0000313" key="1">
    <source>
        <dbReference type="EMBL" id="NVO58198.1"/>
    </source>
</evidence>
<gene>
    <name evidence="1" type="ORF">HW561_20605</name>
</gene>
<evidence type="ECO:0000313" key="2">
    <source>
        <dbReference type="Proteomes" id="UP000630805"/>
    </source>
</evidence>
<accession>A0ABX2PVI3</accession>
<name>A0ABX2PVI3_9RHOB</name>